<dbReference type="PANTHER" id="PTHR38454">
    <property type="entry name" value="INTEGRAL MEMBRANE PROTEIN-RELATED"/>
    <property type="match status" value="1"/>
</dbReference>
<dbReference type="AlphaFoldDB" id="A0AA37IX24"/>
<proteinExistence type="predicted"/>
<dbReference type="PANTHER" id="PTHR38454:SF1">
    <property type="entry name" value="INTEGRAL MEMBRANE PROTEIN"/>
    <property type="match status" value="1"/>
</dbReference>
<keyword evidence="3" id="KW-1185">Reference proteome</keyword>
<feature type="transmembrane region" description="Helical" evidence="1">
    <location>
        <begin position="123"/>
        <end position="147"/>
    </location>
</feature>
<dbReference type="Pfam" id="PF09586">
    <property type="entry name" value="YfhO"/>
    <property type="match status" value="2"/>
</dbReference>
<name>A0AA37IX24_9FIRM</name>
<dbReference type="Proteomes" id="UP001055185">
    <property type="component" value="Unassembled WGS sequence"/>
</dbReference>
<feature type="transmembrane region" description="Helical" evidence="1">
    <location>
        <begin position="205"/>
        <end position="231"/>
    </location>
</feature>
<keyword evidence="1" id="KW-0812">Transmembrane</keyword>
<comment type="caution">
    <text evidence="2">The sequence shown here is derived from an EMBL/GenBank/DDBJ whole genome shotgun (WGS) entry which is preliminary data.</text>
</comment>
<feature type="transmembrane region" description="Helical" evidence="1">
    <location>
        <begin position="156"/>
        <end position="176"/>
    </location>
</feature>
<feature type="transmembrane region" description="Helical" evidence="1">
    <location>
        <begin position="410"/>
        <end position="426"/>
    </location>
</feature>
<feature type="transmembrane region" description="Helical" evidence="1">
    <location>
        <begin position="446"/>
        <end position="463"/>
    </location>
</feature>
<feature type="transmembrane region" description="Helical" evidence="1">
    <location>
        <begin position="320"/>
        <end position="341"/>
    </location>
</feature>
<evidence type="ECO:0000313" key="3">
    <source>
        <dbReference type="Proteomes" id="UP001055185"/>
    </source>
</evidence>
<sequence>MKRASLAPRHLHGGANQNKFWLTVGLCALCAALIFLPFQLVDGGFFHYAGDFNSQQISFYRYMNGFFKGAGYPDGLTSVNGQSLPTNTFSWATDLGSGVMNAYSFYLYGSPFFWFSLIFPQSWLPYLMCPLLVLKFAVAGGGAHLWLRRYVRDENYAVLGACLYAFSGFAVYNVFFNHFVDVVALFPWMLWALDECIYNRRRGLFAFFVAVNLLNNYFFFVGQALFLAIYFVCKLTAGEIKLTPKLFGVLAYESLLGVAMGCLLLWPAFLSLMQNPRTVDLSSGWGFLTYSKVQQYLAILLSWIMPPDSPYLTSIWSEGIIKWTSMSAYLPLCSLAGAAAYWRLHRQDGNKRIIAVCMVCALVPVLNSAFYALNSSYYARWYYMPVLILCAMTVRAWEDPASDLDSPARTLSWIMVATVAFALVPVKDSETGSWSLGVLENPGQYIAVLAFGLIGLWIYRWICRHWAGRKEFARRMLGAVLAFACAFSVVHIGIGKFGQWYTDSDLVAEYTAALELKEQLPEGDWRVDTYQTHDNLGLWLDKSCLQYFGSTAAPSILHFYPSVGVKRDVRSAPELSQYALRGLLSVKYMILNEADRAAFEEEADEGWAYYDTRAGFALYENLNYVPMGFTYDYYITEETYEEIPTVNRANLLMRVLVLSAEDAARYSQYLTSASEEQLNSLYYETYVEDCADRRASACSDFVMTNSGFSAEIQLDQANLVFFSVPYDDGFTAYVNGQETEILRVDDGLMAVLCPEGWSNIDFVYEPDGLALSRGVTLVAIPVFILYLGWNWFQRRKRTSKTRA</sequence>
<keyword evidence="1" id="KW-1133">Transmembrane helix</keyword>
<evidence type="ECO:0008006" key="4">
    <source>
        <dbReference type="Google" id="ProtNLM"/>
    </source>
</evidence>
<feature type="transmembrane region" description="Helical" evidence="1">
    <location>
        <begin position="251"/>
        <end position="273"/>
    </location>
</feature>
<feature type="transmembrane region" description="Helical" evidence="1">
    <location>
        <begin position="285"/>
        <end position="305"/>
    </location>
</feature>
<feature type="transmembrane region" description="Helical" evidence="1">
    <location>
        <begin position="475"/>
        <end position="494"/>
    </location>
</feature>
<feature type="transmembrane region" description="Helical" evidence="1">
    <location>
        <begin position="774"/>
        <end position="792"/>
    </location>
</feature>
<accession>A0AA37IX24</accession>
<feature type="transmembrane region" description="Helical" evidence="1">
    <location>
        <begin position="20"/>
        <end position="38"/>
    </location>
</feature>
<protein>
    <recommendedName>
        <fullName evidence="4">YfhO family protein</fullName>
    </recommendedName>
</protein>
<feature type="transmembrane region" description="Helical" evidence="1">
    <location>
        <begin position="379"/>
        <end position="398"/>
    </location>
</feature>
<dbReference type="EMBL" id="BQKV01000022">
    <property type="protein sequence ID" value="GJN63954.1"/>
    <property type="molecule type" value="Genomic_DNA"/>
</dbReference>
<feature type="transmembrane region" description="Helical" evidence="1">
    <location>
        <begin position="353"/>
        <end position="373"/>
    </location>
</feature>
<evidence type="ECO:0000313" key="2">
    <source>
        <dbReference type="EMBL" id="GJN63954.1"/>
    </source>
</evidence>
<organism evidence="2 3">
    <name type="scientific">Faecalibacterium gallinarum</name>
    <dbReference type="NCBI Taxonomy" id="2903556"/>
    <lineage>
        <taxon>Bacteria</taxon>
        <taxon>Bacillati</taxon>
        <taxon>Bacillota</taxon>
        <taxon>Clostridia</taxon>
        <taxon>Eubacteriales</taxon>
        <taxon>Oscillospiraceae</taxon>
        <taxon>Faecalibacterium</taxon>
    </lineage>
</organism>
<keyword evidence="1" id="KW-0472">Membrane</keyword>
<dbReference type="InterPro" id="IPR018580">
    <property type="entry name" value="Uncharacterised_YfhO"/>
</dbReference>
<gene>
    <name evidence="2" type="ORF">JCM17207_05790</name>
</gene>
<evidence type="ECO:0000256" key="1">
    <source>
        <dbReference type="SAM" id="Phobius"/>
    </source>
</evidence>
<reference evidence="2" key="1">
    <citation type="journal article" date="2022" name="Int. J. Syst. Evol. Microbiol.">
        <title>Genome-based, phenotypic and chemotaxonomic classification of Faecalibacterium strains: proposal of three novel species Faecalibacterium duncaniae sp. nov., Faecalibacterium hattorii sp. nov. and Faecalibacterium gallinarum sp. nov. .</title>
        <authorList>
            <person name="Sakamoto M."/>
            <person name="Sakurai N."/>
            <person name="Tanno H."/>
            <person name="Iino T."/>
            <person name="Ohkuma M."/>
            <person name="Endo A."/>
        </authorList>
    </citation>
    <scope>NUCLEOTIDE SEQUENCE</scope>
    <source>
        <strain evidence="2">JCM 17207</strain>
    </source>
</reference>
<dbReference type="RefSeq" id="WP_238316191.1">
    <property type="nucleotide sequence ID" value="NZ_BQKV01000022.1"/>
</dbReference>